<dbReference type="InterPro" id="IPR011009">
    <property type="entry name" value="Kinase-like_dom_sf"/>
</dbReference>
<dbReference type="Pfam" id="PF01094">
    <property type="entry name" value="ANF_receptor"/>
    <property type="match status" value="1"/>
</dbReference>
<feature type="domain" description="Guanylate cyclase" evidence="21">
    <location>
        <begin position="927"/>
        <end position="1057"/>
    </location>
</feature>
<proteinExistence type="evidence at transcript level"/>
<dbReference type="PROSITE" id="PS50011">
    <property type="entry name" value="PROTEIN_KINASE_DOM"/>
    <property type="match status" value="1"/>
</dbReference>
<keyword evidence="6 19" id="KW-0732">Signal</keyword>
<gene>
    <name evidence="22" type="primary">BaSTGC01</name>
</gene>
<evidence type="ECO:0000256" key="2">
    <source>
        <dbReference type="ARBA" id="ARBA00004479"/>
    </source>
</evidence>
<evidence type="ECO:0000256" key="9">
    <source>
        <dbReference type="ARBA" id="ARBA00023134"/>
    </source>
</evidence>
<dbReference type="PROSITE" id="PS00452">
    <property type="entry name" value="GUANYLATE_CYCLASE_1"/>
    <property type="match status" value="1"/>
</dbReference>
<evidence type="ECO:0000256" key="14">
    <source>
        <dbReference type="ARBA" id="ARBA00023293"/>
    </source>
</evidence>
<dbReference type="GO" id="GO:0004383">
    <property type="term" value="F:guanylate cyclase activity"/>
    <property type="evidence" value="ECO:0007669"/>
    <property type="project" value="UniProtKB-EC"/>
</dbReference>
<keyword evidence="17" id="KW-0175">Coiled coil</keyword>
<dbReference type="Pfam" id="PF07714">
    <property type="entry name" value="PK_Tyr_Ser-Thr"/>
    <property type="match status" value="1"/>
</dbReference>
<evidence type="ECO:0000256" key="7">
    <source>
        <dbReference type="ARBA" id="ARBA00022741"/>
    </source>
</evidence>
<keyword evidence="12" id="KW-0325">Glycoprotein</keyword>
<evidence type="ECO:0000256" key="16">
    <source>
        <dbReference type="RuleBase" id="RU003431"/>
    </source>
</evidence>
<keyword evidence="4" id="KW-0597">Phosphoprotein</keyword>
<name>O97052_9ECHN</name>
<feature type="coiled-coil region" evidence="17">
    <location>
        <begin position="864"/>
        <end position="895"/>
    </location>
</feature>
<accession>O97052</accession>
<feature type="chain" id="PRO_5004160766" description="Guanylate cyclase" evidence="19">
    <location>
        <begin position="23"/>
        <end position="1138"/>
    </location>
</feature>
<evidence type="ECO:0000256" key="15">
    <source>
        <dbReference type="RuleBase" id="RU000405"/>
    </source>
</evidence>
<dbReference type="InterPro" id="IPR018297">
    <property type="entry name" value="A/G_cyclase_CS"/>
</dbReference>
<evidence type="ECO:0000256" key="17">
    <source>
        <dbReference type="SAM" id="Coils"/>
    </source>
</evidence>
<dbReference type="GO" id="GO:0004016">
    <property type="term" value="F:adenylate cyclase activity"/>
    <property type="evidence" value="ECO:0007669"/>
    <property type="project" value="TreeGrafter"/>
</dbReference>
<dbReference type="PANTHER" id="PTHR11920">
    <property type="entry name" value="GUANYLYL CYCLASE"/>
    <property type="match status" value="1"/>
</dbReference>
<evidence type="ECO:0000256" key="6">
    <source>
        <dbReference type="ARBA" id="ARBA00022729"/>
    </source>
</evidence>
<evidence type="ECO:0000256" key="4">
    <source>
        <dbReference type="ARBA" id="ARBA00022553"/>
    </source>
</evidence>
<evidence type="ECO:0000259" key="21">
    <source>
        <dbReference type="PROSITE" id="PS50125"/>
    </source>
</evidence>
<dbReference type="Gene3D" id="3.30.70.1230">
    <property type="entry name" value="Nucleotide cyclase"/>
    <property type="match status" value="1"/>
</dbReference>
<dbReference type="InterPro" id="IPR050401">
    <property type="entry name" value="Cyclic_nucleotide_synthase"/>
</dbReference>
<dbReference type="GO" id="GO:0001653">
    <property type="term" value="F:peptide receptor activity"/>
    <property type="evidence" value="ECO:0007669"/>
    <property type="project" value="TreeGrafter"/>
</dbReference>
<keyword evidence="13 15" id="KW-0456">Lyase</keyword>
<keyword evidence="14 16" id="KW-0141">cGMP biosynthesis</keyword>
<evidence type="ECO:0000256" key="8">
    <source>
        <dbReference type="ARBA" id="ARBA00022989"/>
    </source>
</evidence>
<evidence type="ECO:0000256" key="12">
    <source>
        <dbReference type="ARBA" id="ARBA00023180"/>
    </source>
</evidence>
<dbReference type="Pfam" id="PF00211">
    <property type="entry name" value="Guanylate_cyc"/>
    <property type="match status" value="1"/>
</dbReference>
<keyword evidence="8 18" id="KW-1133">Transmembrane helix</keyword>
<keyword evidence="10 18" id="KW-0472">Membrane</keyword>
<dbReference type="SUPFAM" id="SSF56112">
    <property type="entry name" value="Protein kinase-like (PK-like)"/>
    <property type="match status" value="1"/>
</dbReference>
<dbReference type="Pfam" id="PF07701">
    <property type="entry name" value="HNOBA"/>
    <property type="match status" value="1"/>
</dbReference>
<dbReference type="InterPro" id="IPR000719">
    <property type="entry name" value="Prot_kinase_dom"/>
</dbReference>
<dbReference type="InterPro" id="IPR001245">
    <property type="entry name" value="Ser-Thr/Tyr_kinase_cat_dom"/>
</dbReference>
<dbReference type="GO" id="GO:0004672">
    <property type="term" value="F:protein kinase activity"/>
    <property type="evidence" value="ECO:0007669"/>
    <property type="project" value="InterPro"/>
</dbReference>
<dbReference type="FunFam" id="3.30.70.1230:FF:000004">
    <property type="entry name" value="Guanylate cyclase"/>
    <property type="match status" value="1"/>
</dbReference>
<comment type="catalytic activity">
    <reaction evidence="1 16">
        <text>GTP = 3',5'-cyclic GMP + diphosphate</text>
        <dbReference type="Rhea" id="RHEA:13665"/>
        <dbReference type="ChEBI" id="CHEBI:33019"/>
        <dbReference type="ChEBI" id="CHEBI:37565"/>
        <dbReference type="ChEBI" id="CHEBI:57746"/>
        <dbReference type="EC" id="4.6.1.2"/>
    </reaction>
</comment>
<dbReference type="FunFam" id="1.10.510.10:FF:000420">
    <property type="entry name" value="Guanylate cyclase"/>
    <property type="match status" value="1"/>
</dbReference>
<keyword evidence="9" id="KW-0342">GTP-binding</keyword>
<dbReference type="InterPro" id="IPR001054">
    <property type="entry name" value="A/G_cyclase"/>
</dbReference>
<dbReference type="Gene3D" id="1.10.510.10">
    <property type="entry name" value="Transferase(Phosphotransferase) domain 1"/>
    <property type="match status" value="1"/>
</dbReference>
<dbReference type="PANTHER" id="PTHR11920:SF335">
    <property type="entry name" value="GUANYLATE CYCLASE"/>
    <property type="match status" value="1"/>
</dbReference>
<feature type="signal peptide" evidence="19">
    <location>
        <begin position="1"/>
        <end position="22"/>
    </location>
</feature>
<dbReference type="EC" id="4.6.1.2" evidence="3 16"/>
<evidence type="ECO:0000256" key="11">
    <source>
        <dbReference type="ARBA" id="ARBA00023170"/>
    </source>
</evidence>
<dbReference type="SMART" id="SM00044">
    <property type="entry name" value="CYCc"/>
    <property type="match status" value="1"/>
</dbReference>
<keyword evidence="5 18" id="KW-0812">Transmembrane</keyword>
<keyword evidence="7" id="KW-0547">Nucleotide-binding</keyword>
<comment type="similarity">
    <text evidence="15">Belongs to the adenylyl cyclase class-4/guanylyl cyclase family.</text>
</comment>
<evidence type="ECO:0000256" key="5">
    <source>
        <dbReference type="ARBA" id="ARBA00022692"/>
    </source>
</evidence>
<dbReference type="CDD" id="cd07302">
    <property type="entry name" value="CHD"/>
    <property type="match status" value="1"/>
</dbReference>
<dbReference type="InterPro" id="IPR028082">
    <property type="entry name" value="Peripla_BP_I"/>
</dbReference>
<dbReference type="GO" id="GO:0005886">
    <property type="term" value="C:plasma membrane"/>
    <property type="evidence" value="ECO:0007669"/>
    <property type="project" value="TreeGrafter"/>
</dbReference>
<evidence type="ECO:0000256" key="19">
    <source>
        <dbReference type="SAM" id="SignalP"/>
    </source>
</evidence>
<feature type="transmembrane region" description="Helical" evidence="18">
    <location>
        <begin position="520"/>
        <end position="544"/>
    </location>
</feature>
<dbReference type="InterPro" id="IPR011645">
    <property type="entry name" value="HNOB_dom_associated"/>
</dbReference>
<evidence type="ECO:0000256" key="18">
    <source>
        <dbReference type="SAM" id="Phobius"/>
    </source>
</evidence>
<dbReference type="SUPFAM" id="SSF53822">
    <property type="entry name" value="Periplasmic binding protein-like I"/>
    <property type="match status" value="1"/>
</dbReference>
<dbReference type="Gene3D" id="3.40.50.2300">
    <property type="match status" value="2"/>
</dbReference>
<evidence type="ECO:0000256" key="10">
    <source>
        <dbReference type="ARBA" id="ARBA00023136"/>
    </source>
</evidence>
<evidence type="ECO:0000256" key="13">
    <source>
        <dbReference type="ARBA" id="ARBA00023239"/>
    </source>
</evidence>
<dbReference type="InterPro" id="IPR029787">
    <property type="entry name" value="Nucleotide_cyclase"/>
</dbReference>
<comment type="subcellular location">
    <subcellularLocation>
        <location evidence="2">Membrane</location>
        <topology evidence="2">Single-pass type I membrane protein</topology>
    </subcellularLocation>
</comment>
<dbReference type="GO" id="GO:0035556">
    <property type="term" value="P:intracellular signal transduction"/>
    <property type="evidence" value="ECO:0007669"/>
    <property type="project" value="InterPro"/>
</dbReference>
<dbReference type="CDD" id="cd14042">
    <property type="entry name" value="PK_GC-A_B"/>
    <property type="match status" value="1"/>
</dbReference>
<evidence type="ECO:0000256" key="3">
    <source>
        <dbReference type="ARBA" id="ARBA00012202"/>
    </source>
</evidence>
<dbReference type="GO" id="GO:0007168">
    <property type="term" value="P:receptor guanylyl cyclase signaling pathway"/>
    <property type="evidence" value="ECO:0007669"/>
    <property type="project" value="TreeGrafter"/>
</dbReference>
<sequence length="1138" mass="128353">MAKAGYPFFLLVSTAIVGVGIAQSNSNQPKPTTRMEENPTVIGMDRGYPKLKFGLLAEWTTPDGDQGHAFPTVGVLPLVLSTLNIDPDRFDGYDLQFDWVDTHCDINLGLEAVSRWWKEGYVGVFGPGPGCGCTYEGRLAAAVNIPMVDYGCDENPVSDKNIYPTFIRTLPPSIQVIDSIMLTLERYDWDQLSFVMKNNSKYVGIFETIRTIFRLRDYEILHEEYYTDFDAWDYEMADPFVDIIQRTKDTSRIYLFLGEAQELRQFAMTCLDEGIMDGGEYHILAPVIDVVIRDSQDYHSLQYTIDSTRYISSINIDYMRRFQYREYTRTDDDKAALAMAYVTLITGVPVFQSIQWDWYSILVLENALRDPFNGDLELKADIDYGSIYLWDAAMQFLQVLENAILEGRDIYNGTELVRQMFNTTYYSKGERWHQFTNNGDGVKPYALLHWIPIPEGDGGAGAGSMGMYPVGTFERSALSGNWSFVRNEEYPELEPIWPGRTIPPLDMPPCGFHGELCTNWGLYLGTSIPAALILFFGIIGFFIYRKRKYEAALDSLVWKVDWSEVQTKSTEVNSQGFSMKSMVLSAISVISNAEKQQIFAHIGTYRGTICAIHAVHKNHVDLTRSVRTELKIMRDMRHDNVCPFVGACIDRPHICILMNYCAKGSLQDILENDDIKLDSMFLASLIADLVKGIVYLHSSEIKSHGHLKSSNCVVDNRWVLQITDYGLHEFKKGQKEDVDMGDHAKMLSKLWTAPELLRMGKNKPSAGTPRGDMYSFAIILTEMYSRQEPYSENELDLADVLDRVKASEVPPYRPILNAVNEAAPDCVLQAIRSCWAEQPEERPGILETRTMLAPLQKGLKPNILDNMIAIMERYTNNLEELVDERTQELRKEKAKTEQLLHRMLPPSIASQLIKGIAVLPEAFDMVSIFFSDIVGFTALSAASTPIQVVNLLNDLYTLFDAIIANYDVYKVETIGDAYMLVSGLPIRNGDRHAGQIASAAWHLLESVKSFVVPHRPDVFLKLRIGIHSGSCVAGVVGLTMPRYCLFGDTVNTSSRMESNGLALKIHVSPWCKEILDKLGGYDLQERGLVAMKGKGEILTYWLVGQDPSYKITKIKPPPQKLSPEVMEAAANRVIPDDI</sequence>
<reference evidence="22" key="1">
    <citation type="journal article" date="1999" name="Zool. Sci.">
        <title>Molecular Phylogenetic Analysis of Diverse Forms of Echinoderm Guanylyl Cyclases.</title>
        <authorList>
            <person name="Suzuki K."/>
            <person name="Satoh Y."/>
            <person name="Suzuki N."/>
        </authorList>
    </citation>
    <scope>NUCLEOTIDE SEQUENCE</scope>
</reference>
<evidence type="ECO:0000313" key="22">
    <source>
        <dbReference type="EMBL" id="BAA75197.1"/>
    </source>
</evidence>
<dbReference type="InterPro" id="IPR001828">
    <property type="entry name" value="ANF_lig-bd_rcpt"/>
</dbReference>
<organism evidence="22">
    <name type="scientific">Brissus agassizii</name>
    <dbReference type="NCBI Taxonomy" id="31873"/>
    <lineage>
        <taxon>Eukaryota</taxon>
        <taxon>Metazoa</taxon>
        <taxon>Echinodermata</taxon>
        <taxon>Eleutherozoa</taxon>
        <taxon>Echinozoa</taxon>
        <taxon>Echinoidea</taxon>
        <taxon>Euechinoidea</taxon>
        <taxon>Atelostomata</taxon>
        <taxon>Spatangoida</taxon>
        <taxon>Brissidae</taxon>
        <taxon>Brissus</taxon>
    </lineage>
</organism>
<dbReference type="GO" id="GO:0005524">
    <property type="term" value="F:ATP binding"/>
    <property type="evidence" value="ECO:0007669"/>
    <property type="project" value="InterPro"/>
</dbReference>
<evidence type="ECO:0000256" key="1">
    <source>
        <dbReference type="ARBA" id="ARBA00001436"/>
    </source>
</evidence>
<keyword evidence="11" id="KW-0675">Receptor</keyword>
<dbReference type="AlphaFoldDB" id="O97052"/>
<dbReference type="GO" id="GO:0005525">
    <property type="term" value="F:GTP binding"/>
    <property type="evidence" value="ECO:0007669"/>
    <property type="project" value="UniProtKB-KW"/>
</dbReference>
<dbReference type="EMBL" id="AB023490">
    <property type="protein sequence ID" value="BAA75197.1"/>
    <property type="molecule type" value="mRNA"/>
</dbReference>
<feature type="domain" description="Protein kinase" evidence="20">
    <location>
        <begin position="584"/>
        <end position="852"/>
    </location>
</feature>
<protein>
    <recommendedName>
        <fullName evidence="3 16">Guanylate cyclase</fullName>
        <ecNumber evidence="3 16">4.6.1.2</ecNumber>
    </recommendedName>
</protein>
<dbReference type="SUPFAM" id="SSF55073">
    <property type="entry name" value="Nucleotide cyclase"/>
    <property type="match status" value="1"/>
</dbReference>
<dbReference type="PROSITE" id="PS50125">
    <property type="entry name" value="GUANYLATE_CYCLASE_2"/>
    <property type="match status" value="1"/>
</dbReference>
<evidence type="ECO:0000259" key="20">
    <source>
        <dbReference type="PROSITE" id="PS50011"/>
    </source>
</evidence>